<keyword evidence="2" id="KW-1185">Reference proteome</keyword>
<dbReference type="Proteomes" id="UP000765509">
    <property type="component" value="Unassembled WGS sequence"/>
</dbReference>
<dbReference type="AlphaFoldDB" id="A0A9Q3IWE7"/>
<evidence type="ECO:0000313" key="2">
    <source>
        <dbReference type="Proteomes" id="UP000765509"/>
    </source>
</evidence>
<name>A0A9Q3IWE7_9BASI</name>
<proteinExistence type="predicted"/>
<dbReference type="EMBL" id="AVOT02057056">
    <property type="protein sequence ID" value="MBW0551234.1"/>
    <property type="molecule type" value="Genomic_DNA"/>
</dbReference>
<dbReference type="OrthoDB" id="2595244at2759"/>
<organism evidence="1 2">
    <name type="scientific">Austropuccinia psidii MF-1</name>
    <dbReference type="NCBI Taxonomy" id="1389203"/>
    <lineage>
        <taxon>Eukaryota</taxon>
        <taxon>Fungi</taxon>
        <taxon>Dikarya</taxon>
        <taxon>Basidiomycota</taxon>
        <taxon>Pucciniomycotina</taxon>
        <taxon>Pucciniomycetes</taxon>
        <taxon>Pucciniales</taxon>
        <taxon>Sphaerophragmiaceae</taxon>
        <taxon>Austropuccinia</taxon>
    </lineage>
</organism>
<sequence length="93" mass="10768">MIQTLEDMVIRICVYFLELEDCEGSAIDRCTLLPELELVYKTSIHYSTNQTPATLEKVWNPRIPQDCLRKDLVEIHPTNDSSKEILEKLASMQ</sequence>
<evidence type="ECO:0000313" key="1">
    <source>
        <dbReference type="EMBL" id="MBW0551234.1"/>
    </source>
</evidence>
<comment type="caution">
    <text evidence="1">The sequence shown here is derived from an EMBL/GenBank/DDBJ whole genome shotgun (WGS) entry which is preliminary data.</text>
</comment>
<gene>
    <name evidence="1" type="ORF">O181_090949</name>
</gene>
<reference evidence="1" key="1">
    <citation type="submission" date="2021-03" db="EMBL/GenBank/DDBJ databases">
        <title>Draft genome sequence of rust myrtle Austropuccinia psidii MF-1, a brazilian biotype.</title>
        <authorList>
            <person name="Quecine M.C."/>
            <person name="Pachon D.M.R."/>
            <person name="Bonatelli M.L."/>
            <person name="Correr F.H."/>
            <person name="Franceschini L.M."/>
            <person name="Leite T.F."/>
            <person name="Margarido G.R.A."/>
            <person name="Almeida C.A."/>
            <person name="Ferrarezi J.A."/>
            <person name="Labate C.A."/>
        </authorList>
    </citation>
    <scope>NUCLEOTIDE SEQUENCE</scope>
    <source>
        <strain evidence="1">MF-1</strain>
    </source>
</reference>
<accession>A0A9Q3IWE7</accession>
<protein>
    <submittedName>
        <fullName evidence="1">Uncharacterized protein</fullName>
    </submittedName>
</protein>